<keyword evidence="2" id="KW-1185">Reference proteome</keyword>
<sequence>MILRRGVAKKRAQSAVASLWSHSGQSSLSIRKGVLLAGIFEILFFEFFNRIGEFC</sequence>
<reference evidence="1 2" key="1">
    <citation type="journal article" date="2013" name="PLoS ONE">
        <title>Poles Apart: Arctic and Antarctic Octadecabacter strains Share High Genome Plasticity and a New Type of Xanthorhodopsin.</title>
        <authorList>
            <person name="Vollmers J."/>
            <person name="Voget S."/>
            <person name="Dietrich S."/>
            <person name="Gollnow K."/>
            <person name="Smits M."/>
            <person name="Meyer K."/>
            <person name="Brinkhoff T."/>
            <person name="Simon M."/>
            <person name="Daniel R."/>
        </authorList>
    </citation>
    <scope>NUCLEOTIDE SEQUENCE [LARGE SCALE GENOMIC DNA]</scope>
    <source>
        <strain evidence="1 2">307</strain>
    </source>
</reference>
<dbReference type="EMBL" id="CP003740">
    <property type="protein sequence ID" value="AGI66005.1"/>
    <property type="molecule type" value="Genomic_DNA"/>
</dbReference>
<proteinExistence type="predicted"/>
<organism evidence="1 2">
    <name type="scientific">Octadecabacter antarcticus 307</name>
    <dbReference type="NCBI Taxonomy" id="391626"/>
    <lineage>
        <taxon>Bacteria</taxon>
        <taxon>Pseudomonadati</taxon>
        <taxon>Pseudomonadota</taxon>
        <taxon>Alphaproteobacteria</taxon>
        <taxon>Rhodobacterales</taxon>
        <taxon>Roseobacteraceae</taxon>
        <taxon>Octadecabacter</taxon>
    </lineage>
</organism>
<dbReference type="AlphaFoldDB" id="M9R8C5"/>
<dbReference type="KEGG" id="oat:OAN307_c02410"/>
<evidence type="ECO:0000313" key="2">
    <source>
        <dbReference type="Proteomes" id="UP000005307"/>
    </source>
</evidence>
<dbReference type="HOGENOM" id="CLU_3027836_0_0_5"/>
<protein>
    <submittedName>
        <fullName evidence="1">Uncharacterized protein</fullName>
    </submittedName>
</protein>
<accession>M9R8C5</accession>
<gene>
    <name evidence="1" type="ORF">OAN307_c02410</name>
</gene>
<evidence type="ECO:0000313" key="1">
    <source>
        <dbReference type="EMBL" id="AGI66005.1"/>
    </source>
</evidence>
<dbReference type="Proteomes" id="UP000005307">
    <property type="component" value="Chromosome"/>
</dbReference>
<name>M9R8C5_9RHOB</name>